<dbReference type="PATRIC" id="fig|1227456.3.peg.2840"/>
<keyword evidence="2" id="KW-1185">Reference proteome</keyword>
<dbReference type="AlphaFoldDB" id="M0MZS6"/>
<dbReference type="EMBL" id="AOME01000070">
    <property type="protein sequence ID" value="EMA50798.1"/>
    <property type="molecule type" value="Genomic_DNA"/>
</dbReference>
<dbReference type="InterPro" id="IPR029058">
    <property type="entry name" value="AB_hydrolase_fold"/>
</dbReference>
<proteinExistence type="predicted"/>
<evidence type="ECO:0000313" key="1">
    <source>
        <dbReference type="EMBL" id="EMA50798.1"/>
    </source>
</evidence>
<evidence type="ECO:0000313" key="2">
    <source>
        <dbReference type="Proteomes" id="UP000011625"/>
    </source>
</evidence>
<dbReference type="RefSeq" id="WP_005044394.1">
    <property type="nucleotide sequence ID" value="NZ_AOME01000070.1"/>
</dbReference>
<name>M0MZS6_9EURY</name>
<dbReference type="OrthoDB" id="212387at2157"/>
<protein>
    <recommendedName>
        <fullName evidence="3">KANL3/Tex30 alpha/beta hydrolase-like domain-containing protein</fullName>
    </recommendedName>
</protein>
<dbReference type="Proteomes" id="UP000011625">
    <property type="component" value="Unassembled WGS sequence"/>
</dbReference>
<dbReference type="SUPFAM" id="SSF53474">
    <property type="entry name" value="alpha/beta-Hydrolases"/>
    <property type="match status" value="1"/>
</dbReference>
<evidence type="ECO:0008006" key="3">
    <source>
        <dbReference type="Google" id="ProtNLM"/>
    </source>
</evidence>
<reference evidence="1 2" key="1">
    <citation type="journal article" date="2014" name="PLoS Genet.">
        <title>Phylogenetically driven sequencing of extremely halophilic archaea reveals strategies for static and dynamic osmo-response.</title>
        <authorList>
            <person name="Becker E.A."/>
            <person name="Seitzer P.M."/>
            <person name="Tritt A."/>
            <person name="Larsen D."/>
            <person name="Krusor M."/>
            <person name="Yao A.I."/>
            <person name="Wu D."/>
            <person name="Madern D."/>
            <person name="Eisen J.A."/>
            <person name="Darling A.E."/>
            <person name="Facciotti M.T."/>
        </authorList>
    </citation>
    <scope>NUCLEOTIDE SEQUENCE [LARGE SCALE GENOMIC DNA]</scope>
    <source>
        <strain evidence="1 2">DSM 8989</strain>
    </source>
</reference>
<sequence length="211" mass="23004">MSEDVTLEVGDSAYPGRLNIPEESSDRGVLIVPGAGHGPFGDVFLRFSRAAAEKGHHVARFETWMSPDELEEKTDEDFRTELAAGVDFLRSRGCSTVSVVAKSLGGRVALEHLPEGVDRLILWAPAVLAEGAENVPDEARELLPSVTPGEFGVDVPTRILQGDDDNISVDNAERIVEGLPQGELVILPDEDHSFLRDHERVIEKTLAFLPE</sequence>
<gene>
    <name evidence="1" type="ORF">C450_14017</name>
</gene>
<dbReference type="STRING" id="1227456.C450_14017"/>
<dbReference type="Gene3D" id="3.40.50.1820">
    <property type="entry name" value="alpha/beta hydrolase"/>
    <property type="match status" value="1"/>
</dbReference>
<organism evidence="1 2">
    <name type="scientific">Halococcus salifodinae DSM 8989</name>
    <dbReference type="NCBI Taxonomy" id="1227456"/>
    <lineage>
        <taxon>Archaea</taxon>
        <taxon>Methanobacteriati</taxon>
        <taxon>Methanobacteriota</taxon>
        <taxon>Stenosarchaea group</taxon>
        <taxon>Halobacteria</taxon>
        <taxon>Halobacteriales</taxon>
        <taxon>Halococcaceae</taxon>
        <taxon>Halococcus</taxon>
    </lineage>
</organism>
<accession>M0MZS6</accession>
<comment type="caution">
    <text evidence="1">The sequence shown here is derived from an EMBL/GenBank/DDBJ whole genome shotgun (WGS) entry which is preliminary data.</text>
</comment>